<feature type="region of interest" description="Disordered" evidence="1">
    <location>
        <begin position="1"/>
        <end position="36"/>
    </location>
</feature>
<reference evidence="2 3" key="1">
    <citation type="journal article" date="2018" name="Nat. Ecol. Evol.">
        <title>Pezizomycetes genomes reveal the molecular basis of ectomycorrhizal truffle lifestyle.</title>
        <authorList>
            <person name="Murat C."/>
            <person name="Payen T."/>
            <person name="Noel B."/>
            <person name="Kuo A."/>
            <person name="Morin E."/>
            <person name="Chen J."/>
            <person name="Kohler A."/>
            <person name="Krizsan K."/>
            <person name="Balestrini R."/>
            <person name="Da Silva C."/>
            <person name="Montanini B."/>
            <person name="Hainaut M."/>
            <person name="Levati E."/>
            <person name="Barry K.W."/>
            <person name="Belfiori B."/>
            <person name="Cichocki N."/>
            <person name="Clum A."/>
            <person name="Dockter R.B."/>
            <person name="Fauchery L."/>
            <person name="Guy J."/>
            <person name="Iotti M."/>
            <person name="Le Tacon F."/>
            <person name="Lindquist E.A."/>
            <person name="Lipzen A."/>
            <person name="Malagnac F."/>
            <person name="Mello A."/>
            <person name="Molinier V."/>
            <person name="Miyauchi S."/>
            <person name="Poulain J."/>
            <person name="Riccioni C."/>
            <person name="Rubini A."/>
            <person name="Sitrit Y."/>
            <person name="Splivallo R."/>
            <person name="Traeger S."/>
            <person name="Wang M."/>
            <person name="Zifcakova L."/>
            <person name="Wipf D."/>
            <person name="Zambonelli A."/>
            <person name="Paolocci F."/>
            <person name="Nowrousian M."/>
            <person name="Ottonello S."/>
            <person name="Baldrian P."/>
            <person name="Spatafora J.W."/>
            <person name="Henrissat B."/>
            <person name="Nagy L.G."/>
            <person name="Aury J.M."/>
            <person name="Wincker P."/>
            <person name="Grigoriev I.V."/>
            <person name="Bonfante P."/>
            <person name="Martin F.M."/>
        </authorList>
    </citation>
    <scope>NUCLEOTIDE SEQUENCE [LARGE SCALE GENOMIC DNA]</scope>
    <source>
        <strain evidence="2 3">RN42</strain>
    </source>
</reference>
<evidence type="ECO:0000313" key="3">
    <source>
        <dbReference type="Proteomes" id="UP000275078"/>
    </source>
</evidence>
<keyword evidence="3" id="KW-1185">Reference proteome</keyword>
<feature type="compositionally biased region" description="Polar residues" evidence="1">
    <location>
        <begin position="424"/>
        <end position="444"/>
    </location>
</feature>
<gene>
    <name evidence="2" type="ORF">BJ508DRAFT_74791</name>
</gene>
<accession>A0A3N4INQ7</accession>
<evidence type="ECO:0000256" key="1">
    <source>
        <dbReference type="SAM" id="MobiDB-lite"/>
    </source>
</evidence>
<name>A0A3N4INQ7_ASCIM</name>
<dbReference type="Proteomes" id="UP000275078">
    <property type="component" value="Unassembled WGS sequence"/>
</dbReference>
<feature type="region of interest" description="Disordered" evidence="1">
    <location>
        <begin position="70"/>
        <end position="131"/>
    </location>
</feature>
<protein>
    <submittedName>
        <fullName evidence="2">Uncharacterized protein</fullName>
    </submittedName>
</protein>
<feature type="compositionally biased region" description="Basic and acidic residues" evidence="1">
    <location>
        <begin position="70"/>
        <end position="101"/>
    </location>
</feature>
<dbReference type="AlphaFoldDB" id="A0A3N4INQ7"/>
<feature type="region of interest" description="Disordered" evidence="1">
    <location>
        <begin position="394"/>
        <end position="482"/>
    </location>
</feature>
<evidence type="ECO:0000313" key="2">
    <source>
        <dbReference type="EMBL" id="RPA83224.1"/>
    </source>
</evidence>
<sequence length="530" mass="59108">MDNVLLVDVDSEETSVPVPQQPAHLPSPPTSPMRERLKELPRLDSSCSTAEADAGYDYAANNTPAIARRAELRRSRVREKPSTDVELDAESKGESLNDRSHAGARQSDSSSLAEDAQIGPDQIEFDGKPRRSSNKKLFKRWIEKAAEAASQKIPCYPESVFKNVVFSHPDRSRVDEDEKDDLEKPLTHFLINSKEAIYDLRIFKKTAKKFLLKSPKHAPLSEVDSLQAKVASVELALDAFRRLFQWVVINNVWMLEFNCKDIPEWHSVSEDAEYLQGYVLHWADVSGDGIEKVKGIPLHLLWVVQLLVPEQMVELLQSCNCDSEEWRFTGQSDGSKTSKTACPISLNETLLHYFKRTSDATASQCIRKQVDVQRLLLFSSSLRGTISRVLNIRFSPPPQDHENSIEESDSRPVSTLVAPDNHFGQAQSPATSPQLSSLNDQVANLPSRPATGGATQGQTSDNAGAGYSSDAKDPTQAHSPTPAYLFPRKHILDLILQLKTFHSIEEIQPSGINHDMYTCNNIKTHCGILF</sequence>
<dbReference type="EMBL" id="ML119666">
    <property type="protein sequence ID" value="RPA83224.1"/>
    <property type="molecule type" value="Genomic_DNA"/>
</dbReference>
<organism evidence="2 3">
    <name type="scientific">Ascobolus immersus RN42</name>
    <dbReference type="NCBI Taxonomy" id="1160509"/>
    <lineage>
        <taxon>Eukaryota</taxon>
        <taxon>Fungi</taxon>
        <taxon>Dikarya</taxon>
        <taxon>Ascomycota</taxon>
        <taxon>Pezizomycotina</taxon>
        <taxon>Pezizomycetes</taxon>
        <taxon>Pezizales</taxon>
        <taxon>Ascobolaceae</taxon>
        <taxon>Ascobolus</taxon>
    </lineage>
</organism>
<feature type="compositionally biased region" description="Basic and acidic residues" evidence="1">
    <location>
        <begin position="399"/>
        <end position="410"/>
    </location>
</feature>
<proteinExistence type="predicted"/>